<sequence length="78" mass="8656">MRWRVIKRGSDVPMGATRCVFGEAGHLIAKYCESDNTTRCWPMSTHFGGDKACVSCRVLPTSRWDGAPTPQVPCRPLC</sequence>
<reference evidence="1" key="1">
    <citation type="journal article" date="2010" name="BMC Genomics">
        <title>Genomes of three tomato pathogens within the Ralstonia solanacearum species complex reveal significant evolutionary divergence.</title>
        <authorList>
            <person name="Remenant B."/>
            <person name="Coupat-Goutaland B."/>
            <person name="Guidot A."/>
            <person name="Cellier G."/>
            <person name="Wicker E."/>
            <person name="Allen C."/>
            <person name="Fegan M."/>
            <person name="Pruvost O."/>
            <person name="Elbaz M."/>
            <person name="Calteau A."/>
            <person name="Salvignol G."/>
            <person name="Mornico D."/>
            <person name="Mangenot S."/>
            <person name="Barbe V."/>
            <person name="Medigue C."/>
            <person name="Prior P."/>
        </authorList>
    </citation>
    <scope>NUCLEOTIDE SEQUENCE [LARGE SCALE GENOMIC DNA]</scope>
    <source>
        <strain evidence="1">CFBP2957</strain>
        <plasmid evidence="1">RCFBPv3_mp</plasmid>
    </source>
</reference>
<name>D8P2V8_RALSL</name>
<protein>
    <submittedName>
        <fullName evidence="1">Uncharacterized protein</fullName>
    </submittedName>
</protein>
<dbReference type="EMBL" id="FP885907">
    <property type="protein sequence ID" value="CBJ53244.1"/>
    <property type="molecule type" value="Genomic_DNA"/>
</dbReference>
<geneLocation type="plasmid" evidence="1">
    <name>RCFBPv3_mp</name>
</geneLocation>
<proteinExistence type="predicted"/>
<dbReference type="AlphaFoldDB" id="D8P2V8"/>
<reference evidence="1" key="2">
    <citation type="submission" date="2010-02" db="EMBL/GenBank/DDBJ databases">
        <authorList>
            <person name="Genoscope - CEA"/>
        </authorList>
    </citation>
    <scope>NUCLEOTIDE SEQUENCE</scope>
    <source>
        <strain evidence="1">CFBP2957</strain>
        <plasmid evidence="1">RCFBPv3_mp</plasmid>
    </source>
</reference>
<gene>
    <name evidence="1" type="ORF">RCFBP_mp10457</name>
</gene>
<evidence type="ECO:0000313" key="1">
    <source>
        <dbReference type="EMBL" id="CBJ53244.1"/>
    </source>
</evidence>
<accession>D8P2V8</accession>
<keyword evidence="1" id="KW-0614">Plasmid</keyword>
<organism evidence="1">
    <name type="scientific">Ralstonia solanacearum CFBP2957</name>
    <dbReference type="NCBI Taxonomy" id="859656"/>
    <lineage>
        <taxon>Bacteria</taxon>
        <taxon>Pseudomonadati</taxon>
        <taxon>Pseudomonadota</taxon>
        <taxon>Betaproteobacteria</taxon>
        <taxon>Burkholderiales</taxon>
        <taxon>Burkholderiaceae</taxon>
        <taxon>Ralstonia</taxon>
        <taxon>Ralstonia solanacearum species complex</taxon>
    </lineage>
</organism>